<dbReference type="AlphaFoldDB" id="X1RRT6"/>
<feature type="non-terminal residue" evidence="1">
    <location>
        <position position="1"/>
    </location>
</feature>
<proteinExistence type="predicted"/>
<reference evidence="1" key="1">
    <citation type="journal article" date="2014" name="Front. Microbiol.">
        <title>High frequency of phylogenetically diverse reductive dehalogenase-homologous genes in deep subseafloor sedimentary metagenomes.</title>
        <authorList>
            <person name="Kawai M."/>
            <person name="Futagami T."/>
            <person name="Toyoda A."/>
            <person name="Takaki Y."/>
            <person name="Nishi S."/>
            <person name="Hori S."/>
            <person name="Arai W."/>
            <person name="Tsubouchi T."/>
            <person name="Morono Y."/>
            <person name="Uchiyama I."/>
            <person name="Ito T."/>
            <person name="Fujiyama A."/>
            <person name="Inagaki F."/>
            <person name="Takami H."/>
        </authorList>
    </citation>
    <scope>NUCLEOTIDE SEQUENCE</scope>
    <source>
        <strain evidence="1">Expedition CK06-06</strain>
    </source>
</reference>
<comment type="caution">
    <text evidence="1">The sequence shown here is derived from an EMBL/GenBank/DDBJ whole genome shotgun (WGS) entry which is preliminary data.</text>
</comment>
<sequence length="35" mass="3852">LSISMMGDRTCRSHLSLELNATRVYLPGNLGFKGI</sequence>
<accession>X1RRT6</accession>
<organism evidence="1">
    <name type="scientific">marine sediment metagenome</name>
    <dbReference type="NCBI Taxonomy" id="412755"/>
    <lineage>
        <taxon>unclassified sequences</taxon>
        <taxon>metagenomes</taxon>
        <taxon>ecological metagenomes</taxon>
    </lineage>
</organism>
<gene>
    <name evidence="1" type="ORF">S12H4_21455</name>
</gene>
<evidence type="ECO:0000313" key="1">
    <source>
        <dbReference type="EMBL" id="GAI83432.1"/>
    </source>
</evidence>
<protein>
    <submittedName>
        <fullName evidence="1">Uncharacterized protein</fullName>
    </submittedName>
</protein>
<dbReference type="EMBL" id="BARW01011038">
    <property type="protein sequence ID" value="GAI83432.1"/>
    <property type="molecule type" value="Genomic_DNA"/>
</dbReference>
<name>X1RRT6_9ZZZZ</name>